<keyword evidence="10" id="KW-1185">Reference proteome</keyword>
<evidence type="ECO:0000256" key="1">
    <source>
        <dbReference type="ARBA" id="ARBA00000971"/>
    </source>
</evidence>
<dbReference type="InterPro" id="IPR050245">
    <property type="entry name" value="PrsA_foldase"/>
</dbReference>
<sequence length="293" mass="33011">MSERRKRTAVTAVVAFLALICLAGCNKPGGADRVLAQVNDIAITQKDLETGELVPGHIKMEKKKDLDYVITEELFYQEGKRIGLDHDPSYRKQLARLEASGHGTLKDSLEHRQNLARQMRSEMARRVFDTQIAAKVEVRMPEAREYFDRNREKIRTELHLGLIRYGEKEQAAAAVKKLAAGASFEDLARAQAKGKGGAESRSWDLGYVRWRDLPIDFVAPLYRLKPGEVSGILGNNVAGFQLVKLYEARKSTEKTEFEAISGVIMNGLRDLKLVEAHQKYVEQLRRGAKIVTF</sequence>
<reference evidence="9" key="1">
    <citation type="submission" date="2020-12" db="EMBL/GenBank/DDBJ databases">
        <title>Geomonas sp. Red875, isolated from river sediment.</title>
        <authorList>
            <person name="Xu Z."/>
            <person name="Zhang Z."/>
            <person name="Masuda Y."/>
            <person name="Itoh H."/>
            <person name="Senoo K."/>
        </authorList>
    </citation>
    <scope>NUCLEOTIDE SEQUENCE</scope>
    <source>
        <strain evidence="9">Red875</strain>
    </source>
</reference>
<feature type="signal peptide" evidence="7">
    <location>
        <begin position="1"/>
        <end position="23"/>
    </location>
</feature>
<dbReference type="GO" id="GO:0003755">
    <property type="term" value="F:peptidyl-prolyl cis-trans isomerase activity"/>
    <property type="evidence" value="ECO:0007669"/>
    <property type="project" value="UniProtKB-KW"/>
</dbReference>
<evidence type="ECO:0000256" key="5">
    <source>
        <dbReference type="ARBA" id="ARBA00023235"/>
    </source>
</evidence>
<gene>
    <name evidence="9" type="ORF">JFN93_24700</name>
</gene>
<protein>
    <recommendedName>
        <fullName evidence="2">peptidylprolyl isomerase</fullName>
        <ecNumber evidence="2">5.2.1.8</ecNumber>
    </recommendedName>
</protein>
<dbReference type="InterPro" id="IPR027304">
    <property type="entry name" value="Trigger_fact/SurA_dom_sf"/>
</dbReference>
<dbReference type="EMBL" id="JAEMHM010000033">
    <property type="protein sequence ID" value="MBJ6727921.1"/>
    <property type="molecule type" value="Genomic_DNA"/>
</dbReference>
<dbReference type="Proteomes" id="UP000636888">
    <property type="component" value="Unassembled WGS sequence"/>
</dbReference>
<dbReference type="Pfam" id="PF13145">
    <property type="entry name" value="Rotamase_2"/>
    <property type="match status" value="1"/>
</dbReference>
<dbReference type="Gene3D" id="3.10.50.40">
    <property type="match status" value="1"/>
</dbReference>
<evidence type="ECO:0000256" key="2">
    <source>
        <dbReference type="ARBA" id="ARBA00013194"/>
    </source>
</evidence>
<keyword evidence="4 6" id="KW-0697">Rotamase</keyword>
<comment type="catalytic activity">
    <reaction evidence="1">
        <text>[protein]-peptidylproline (omega=180) = [protein]-peptidylproline (omega=0)</text>
        <dbReference type="Rhea" id="RHEA:16237"/>
        <dbReference type="Rhea" id="RHEA-COMP:10747"/>
        <dbReference type="Rhea" id="RHEA-COMP:10748"/>
        <dbReference type="ChEBI" id="CHEBI:83833"/>
        <dbReference type="ChEBI" id="CHEBI:83834"/>
        <dbReference type="EC" id="5.2.1.8"/>
    </reaction>
</comment>
<evidence type="ECO:0000256" key="3">
    <source>
        <dbReference type="ARBA" id="ARBA00022729"/>
    </source>
</evidence>
<dbReference type="InterPro" id="IPR046357">
    <property type="entry name" value="PPIase_dom_sf"/>
</dbReference>
<evidence type="ECO:0000313" key="9">
    <source>
        <dbReference type="EMBL" id="MBJ6727921.1"/>
    </source>
</evidence>
<dbReference type="SUPFAM" id="SSF54534">
    <property type="entry name" value="FKBP-like"/>
    <property type="match status" value="1"/>
</dbReference>
<evidence type="ECO:0000259" key="8">
    <source>
        <dbReference type="PROSITE" id="PS50198"/>
    </source>
</evidence>
<dbReference type="PANTHER" id="PTHR47245">
    <property type="entry name" value="PEPTIDYLPROLYL ISOMERASE"/>
    <property type="match status" value="1"/>
</dbReference>
<evidence type="ECO:0000256" key="4">
    <source>
        <dbReference type="ARBA" id="ARBA00023110"/>
    </source>
</evidence>
<evidence type="ECO:0000256" key="7">
    <source>
        <dbReference type="SAM" id="SignalP"/>
    </source>
</evidence>
<dbReference type="SUPFAM" id="SSF109998">
    <property type="entry name" value="Triger factor/SurA peptide-binding domain-like"/>
    <property type="match status" value="1"/>
</dbReference>
<keyword evidence="3 7" id="KW-0732">Signal</keyword>
<feature type="domain" description="PpiC" evidence="8">
    <location>
        <begin position="155"/>
        <end position="247"/>
    </location>
</feature>
<dbReference type="PANTHER" id="PTHR47245:SF1">
    <property type="entry name" value="FOLDASE PROTEIN PRSA"/>
    <property type="match status" value="1"/>
</dbReference>
<dbReference type="EC" id="5.2.1.8" evidence="2"/>
<accession>A0A8J7M4G9</accession>
<evidence type="ECO:0000313" key="10">
    <source>
        <dbReference type="Proteomes" id="UP000636888"/>
    </source>
</evidence>
<dbReference type="RefSeq" id="WP_199387061.1">
    <property type="nucleotide sequence ID" value="NZ_JAEMHM010000033.1"/>
</dbReference>
<feature type="chain" id="PRO_5035203915" description="peptidylprolyl isomerase" evidence="7">
    <location>
        <begin position="24"/>
        <end position="293"/>
    </location>
</feature>
<name>A0A8J7M4G9_9BACT</name>
<dbReference type="InterPro" id="IPR000297">
    <property type="entry name" value="PPIase_PpiC"/>
</dbReference>
<proteinExistence type="predicted"/>
<comment type="caution">
    <text evidence="9">The sequence shown here is derived from an EMBL/GenBank/DDBJ whole genome shotgun (WGS) entry which is preliminary data.</text>
</comment>
<dbReference type="AlphaFoldDB" id="A0A8J7M4G9"/>
<keyword evidence="5 6" id="KW-0413">Isomerase</keyword>
<dbReference type="Gene3D" id="1.10.4030.10">
    <property type="entry name" value="Porin chaperone SurA, peptide-binding domain"/>
    <property type="match status" value="1"/>
</dbReference>
<dbReference type="PROSITE" id="PS50198">
    <property type="entry name" value="PPIC_PPIASE_2"/>
    <property type="match status" value="1"/>
</dbReference>
<evidence type="ECO:0000256" key="6">
    <source>
        <dbReference type="PROSITE-ProRule" id="PRU00278"/>
    </source>
</evidence>
<organism evidence="9 10">
    <name type="scientific">Geomesophilobacter sediminis</name>
    <dbReference type="NCBI Taxonomy" id="2798584"/>
    <lineage>
        <taxon>Bacteria</taxon>
        <taxon>Pseudomonadati</taxon>
        <taxon>Thermodesulfobacteriota</taxon>
        <taxon>Desulfuromonadia</taxon>
        <taxon>Geobacterales</taxon>
        <taxon>Geobacteraceae</taxon>
        <taxon>Geomesophilobacter</taxon>
    </lineage>
</organism>